<evidence type="ECO:0000313" key="8">
    <source>
        <dbReference type="Proteomes" id="UP000095384"/>
    </source>
</evidence>
<evidence type="ECO:0000313" key="4">
    <source>
        <dbReference type="EMBL" id="MCB6939517.1"/>
    </source>
</evidence>
<dbReference type="EMBL" id="CYXM01000020">
    <property type="protein sequence ID" value="CUN27477.1"/>
    <property type="molecule type" value="Genomic_DNA"/>
</dbReference>
<evidence type="ECO:0000313" key="5">
    <source>
        <dbReference type="EMBL" id="MDB8018577.1"/>
    </source>
</evidence>
<dbReference type="Proteomes" id="UP000479563">
    <property type="component" value="Unassembled WGS sequence"/>
</dbReference>
<accession>A0A174FH90</accession>
<dbReference type="Gene3D" id="3.10.450.50">
    <property type="match status" value="1"/>
</dbReference>
<evidence type="ECO:0000313" key="9">
    <source>
        <dbReference type="Proteomes" id="UP000095673"/>
    </source>
</evidence>
<dbReference type="Proteomes" id="UP000095673">
    <property type="component" value="Unassembled WGS sequence"/>
</dbReference>
<dbReference type="EMBL" id="WKQP01000021">
    <property type="protein sequence ID" value="MSC60929.1"/>
    <property type="molecule type" value="Genomic_DNA"/>
</dbReference>
<dbReference type="Proteomes" id="UP000324327">
    <property type="component" value="Unassembled WGS sequence"/>
</dbReference>
<reference evidence="6 11" key="2">
    <citation type="journal article" date="2019" name="Nat. Med.">
        <title>A library of human gut bacterial isolates paired with longitudinal multiomics data enables mechanistic microbiome research.</title>
        <authorList>
            <person name="Poyet M."/>
            <person name="Groussin M."/>
            <person name="Gibbons S.M."/>
            <person name="Avila-Pacheco J."/>
            <person name="Jiang X."/>
            <person name="Kearney S.M."/>
            <person name="Perrotta A.R."/>
            <person name="Berdy B."/>
            <person name="Zhao S."/>
            <person name="Lieberman T.D."/>
            <person name="Swanson P.K."/>
            <person name="Smith M."/>
            <person name="Roesemann S."/>
            <person name="Alexander J.E."/>
            <person name="Rich S.A."/>
            <person name="Livny J."/>
            <person name="Vlamakis H."/>
            <person name="Clish C."/>
            <person name="Bullock K."/>
            <person name="Deik A."/>
            <person name="Scott J."/>
            <person name="Pierce K.A."/>
            <person name="Xavier R.J."/>
            <person name="Alm E.J."/>
        </authorList>
    </citation>
    <scope>NUCLEOTIDE SEQUENCE [LARGE SCALE GENOMIC DNA]</scope>
    <source>
        <strain evidence="6 11">BIOML-A11</strain>
    </source>
</reference>
<dbReference type="Pfam" id="PF12680">
    <property type="entry name" value="SnoaL_2"/>
    <property type="match status" value="1"/>
</dbReference>
<dbReference type="InterPro" id="IPR037401">
    <property type="entry name" value="SnoaL-like"/>
</dbReference>
<sequence>MQKEDVIKNYFQSWLDKNIEPLENIFSDDIIYSECYGPEYHGLPQILKWFSDWNIKGTVLKWEIKKFIHQGLFTVVEWYFECDYNNEISGFDGVSIIEFNKNMKIINLKEFQSKSEHDYPYE</sequence>
<dbReference type="EMBL" id="JAJCJK010000030">
    <property type="protein sequence ID" value="MCB6939517.1"/>
    <property type="molecule type" value="Genomic_DNA"/>
</dbReference>
<reference evidence="4" key="5">
    <citation type="submission" date="2021-10" db="EMBL/GenBank/DDBJ databases">
        <title>Collection of gut derived symbiotic bacterial strains cultured from healthy donors.</title>
        <authorList>
            <person name="Lin H."/>
            <person name="Littmann E."/>
            <person name="Kohout C."/>
            <person name="Pamer E.G."/>
        </authorList>
    </citation>
    <scope>NUCLEOTIDE SEQUENCE</scope>
    <source>
        <strain evidence="4">DFI.9.42</strain>
    </source>
</reference>
<dbReference type="Proteomes" id="UP000095384">
    <property type="component" value="Unassembled WGS sequence"/>
</dbReference>
<dbReference type="EMBL" id="JAQLYE010000019">
    <property type="protein sequence ID" value="MDB8018577.1"/>
    <property type="molecule type" value="Genomic_DNA"/>
</dbReference>
<dbReference type="InterPro" id="IPR032710">
    <property type="entry name" value="NTF2-like_dom_sf"/>
</dbReference>
<reference evidence="5" key="6">
    <citation type="submission" date="2023-01" db="EMBL/GenBank/DDBJ databases">
        <title>Human gut microbiome strain richness.</title>
        <authorList>
            <person name="Chen-Liaw A."/>
        </authorList>
    </citation>
    <scope>NUCLEOTIDE SEQUENCE</scope>
    <source>
        <strain evidence="5">1001283st1_D2_1001283B150209_150212</strain>
    </source>
</reference>
<protein>
    <submittedName>
        <fullName evidence="4">Nuclear transport factor 2 family protein</fullName>
    </submittedName>
</protein>
<dbReference type="Proteomes" id="UP001197684">
    <property type="component" value="Unassembled WGS sequence"/>
</dbReference>
<evidence type="ECO:0000313" key="3">
    <source>
        <dbReference type="EMBL" id="CUO49513.1"/>
    </source>
</evidence>
<feature type="domain" description="SnoaL-like" evidence="1">
    <location>
        <begin position="8"/>
        <end position="105"/>
    </location>
</feature>
<dbReference type="RefSeq" id="WP_015568983.1">
    <property type="nucleotide sequence ID" value="NZ_CYXM01000020.1"/>
</dbReference>
<reference evidence="7 10" key="3">
    <citation type="submission" date="2019-08" db="EMBL/GenBank/DDBJ databases">
        <authorList>
            <person name="Duncan S."/>
            <person name="Walker A."/>
        </authorList>
    </citation>
    <scope>NUCLEOTIDE SEQUENCE [LARGE SCALE GENOMIC DNA]</scope>
    <source>
        <strain evidence="7 10">T3WBe13</strain>
    </source>
</reference>
<dbReference type="Proteomes" id="UP001212823">
    <property type="component" value="Unassembled WGS sequence"/>
</dbReference>
<dbReference type="AlphaFoldDB" id="A0A174FH90"/>
<evidence type="ECO:0000313" key="6">
    <source>
        <dbReference type="EMBL" id="MSC60929.1"/>
    </source>
</evidence>
<name>A0A174FH90_9FIRM</name>
<organism evidence="3 8">
    <name type="scientific">Agathobacter rectalis</name>
    <dbReference type="NCBI Taxonomy" id="39491"/>
    <lineage>
        <taxon>Bacteria</taxon>
        <taxon>Bacillati</taxon>
        <taxon>Bacillota</taxon>
        <taxon>Clostridia</taxon>
        <taxon>Lachnospirales</taxon>
        <taxon>Lachnospiraceae</taxon>
        <taxon>Agathobacter</taxon>
    </lineage>
</organism>
<dbReference type="OrthoDB" id="4203328at2"/>
<reference evidence="7 10" key="4">
    <citation type="submission" date="2019-09" db="EMBL/GenBank/DDBJ databases">
        <title>Strain-level analysis of Eubacterium rectale using genomes from metagenomes.</title>
        <authorList>
            <person name="Karcher N."/>
            <person name="Segata N."/>
        </authorList>
    </citation>
    <scope>NUCLEOTIDE SEQUENCE [LARGE SCALE GENOMIC DNA]</scope>
    <source>
        <strain evidence="7 10">T3WBe13</strain>
    </source>
</reference>
<proteinExistence type="predicted"/>
<dbReference type="EMBL" id="CYYW01000019">
    <property type="protein sequence ID" value="CUO49513.1"/>
    <property type="molecule type" value="Genomic_DNA"/>
</dbReference>
<dbReference type="SUPFAM" id="SSF54427">
    <property type="entry name" value="NTF2-like"/>
    <property type="match status" value="1"/>
</dbReference>
<gene>
    <name evidence="3" type="ORF">ERS852417_02440</name>
    <name evidence="2" type="ORF">ERS852580_03163</name>
    <name evidence="7" type="ORF">FYL31_11830</name>
    <name evidence="6" type="ORF">GKE07_12090</name>
    <name evidence="4" type="ORF">LIZ56_14050</name>
    <name evidence="5" type="ORF">PNE45_11115</name>
</gene>
<reference evidence="8 9" key="1">
    <citation type="submission" date="2015-09" db="EMBL/GenBank/DDBJ databases">
        <authorList>
            <consortium name="Pathogen Informatics"/>
        </authorList>
    </citation>
    <scope>NUCLEOTIDE SEQUENCE [LARGE SCALE GENOMIC DNA]</scope>
    <source>
        <strain evidence="3 8">2789STDY5608860</strain>
        <strain evidence="2 9">2789STDY5834968</strain>
    </source>
</reference>
<evidence type="ECO:0000313" key="7">
    <source>
        <dbReference type="EMBL" id="TYL57785.1"/>
    </source>
</evidence>
<evidence type="ECO:0000259" key="1">
    <source>
        <dbReference type="Pfam" id="PF12680"/>
    </source>
</evidence>
<dbReference type="EMBL" id="VSTF01000015">
    <property type="protein sequence ID" value="TYL57785.1"/>
    <property type="molecule type" value="Genomic_DNA"/>
</dbReference>
<evidence type="ECO:0000313" key="10">
    <source>
        <dbReference type="Proteomes" id="UP000324327"/>
    </source>
</evidence>
<evidence type="ECO:0000313" key="11">
    <source>
        <dbReference type="Proteomes" id="UP000479563"/>
    </source>
</evidence>
<evidence type="ECO:0000313" key="2">
    <source>
        <dbReference type="EMBL" id="CUN27477.1"/>
    </source>
</evidence>